<evidence type="ECO:0000313" key="2">
    <source>
        <dbReference type="EMBL" id="MDY7232045.1"/>
    </source>
</evidence>
<comment type="caution">
    <text evidence="2">The sequence shown here is derived from an EMBL/GenBank/DDBJ whole genome shotgun (WGS) entry which is preliminary data.</text>
</comment>
<evidence type="ECO:0000313" key="3">
    <source>
        <dbReference type="Proteomes" id="UP001291309"/>
    </source>
</evidence>
<keyword evidence="3" id="KW-1185">Reference proteome</keyword>
<feature type="transmembrane region" description="Helical" evidence="1">
    <location>
        <begin position="228"/>
        <end position="247"/>
    </location>
</feature>
<feature type="transmembrane region" description="Helical" evidence="1">
    <location>
        <begin position="323"/>
        <end position="341"/>
    </location>
</feature>
<feature type="transmembrane region" description="Helical" evidence="1">
    <location>
        <begin position="157"/>
        <end position="178"/>
    </location>
</feature>
<evidence type="ECO:0000256" key="1">
    <source>
        <dbReference type="SAM" id="Phobius"/>
    </source>
</evidence>
<evidence type="ECO:0008006" key="4">
    <source>
        <dbReference type="Google" id="ProtNLM"/>
    </source>
</evidence>
<dbReference type="EMBL" id="JAXIVS010000017">
    <property type="protein sequence ID" value="MDY7232045.1"/>
    <property type="molecule type" value="Genomic_DNA"/>
</dbReference>
<protein>
    <recommendedName>
        <fullName evidence="4">Glycosyltransferase RgtA/B/C/D-like domain-containing protein</fullName>
    </recommendedName>
</protein>
<dbReference type="RefSeq" id="WP_321550758.1">
    <property type="nucleotide sequence ID" value="NZ_JAXIVS010000017.1"/>
</dbReference>
<gene>
    <name evidence="2" type="ORF">SYV04_36995</name>
</gene>
<keyword evidence="1" id="KW-0812">Transmembrane</keyword>
<name>A0ABU5HIY5_9BACT</name>
<keyword evidence="1" id="KW-0472">Membrane</keyword>
<feature type="transmembrane region" description="Helical" evidence="1">
    <location>
        <begin position="268"/>
        <end position="288"/>
    </location>
</feature>
<dbReference type="Proteomes" id="UP001291309">
    <property type="component" value="Unassembled WGS sequence"/>
</dbReference>
<reference evidence="2 3" key="1">
    <citation type="submission" date="2023-12" db="EMBL/GenBank/DDBJ databases">
        <title>the genome sequence of Hyalangium sp. s54d21.</title>
        <authorList>
            <person name="Zhang X."/>
        </authorList>
    </citation>
    <scope>NUCLEOTIDE SEQUENCE [LARGE SCALE GENOMIC DNA]</scope>
    <source>
        <strain evidence="3">s54d21</strain>
    </source>
</reference>
<feature type="transmembrane region" description="Helical" evidence="1">
    <location>
        <begin position="348"/>
        <end position="368"/>
    </location>
</feature>
<feature type="transmembrane region" description="Helical" evidence="1">
    <location>
        <begin position="190"/>
        <end position="208"/>
    </location>
</feature>
<sequence length="445" mass="49297">MPRGADAVFLAVIAALLLFPCVFSETRESPAWPRVVGGDEPHYLVLIDSFLEDGDFDLKNNYLEVHMGGQQAGLRFAGSSVDHHTSWYVNGERRVWAELFWPNVFDWPRDGAGRPMAQVRPGVDPRIAEGPEAPAHPVGIALLLAPVLYPFKGGSGLLEPLAILFAALATVGALLFTWRLLRQLTDDAGAVRLALVALFLGSPLWYYARSFFNEPFLLFLLAGAFATALRPKLAWLTGLFIALAMLMKPQSVLLLAPLALPALRERKWGSIVMLGLLPFLAGLLQLWLNARLYGSPALGPYPFYKGDFWTGARGLWLHPRRGMLVYAPWLLFAVAGWPALVRRKPWESAMLLSGFFCVFILTSIWLYWDGGWCYGPRLLVPVLPLLGVGVIGALESPLLQRFAPRWLFMNLVLFAALTNGFAVMRYGHSIDQPVVQMVFGTLGLL</sequence>
<organism evidence="2 3">
    <name type="scientific">Hyalangium rubrum</name>
    <dbReference type="NCBI Taxonomy" id="3103134"/>
    <lineage>
        <taxon>Bacteria</taxon>
        <taxon>Pseudomonadati</taxon>
        <taxon>Myxococcota</taxon>
        <taxon>Myxococcia</taxon>
        <taxon>Myxococcales</taxon>
        <taxon>Cystobacterineae</taxon>
        <taxon>Archangiaceae</taxon>
        <taxon>Hyalangium</taxon>
    </lineage>
</organism>
<accession>A0ABU5HIY5</accession>
<keyword evidence="1" id="KW-1133">Transmembrane helix</keyword>
<feature type="transmembrane region" description="Helical" evidence="1">
    <location>
        <begin position="374"/>
        <end position="394"/>
    </location>
</feature>
<feature type="transmembrane region" description="Helical" evidence="1">
    <location>
        <begin position="406"/>
        <end position="427"/>
    </location>
</feature>
<proteinExistence type="predicted"/>